<reference evidence="1" key="1">
    <citation type="submission" date="2018-05" db="EMBL/GenBank/DDBJ databases">
        <authorList>
            <person name="Lanie J.A."/>
            <person name="Ng W.-L."/>
            <person name="Kazmierczak K.M."/>
            <person name="Andrzejewski T.M."/>
            <person name="Davidsen T.M."/>
            <person name="Wayne K.J."/>
            <person name="Tettelin H."/>
            <person name="Glass J.I."/>
            <person name="Rusch D."/>
            <person name="Podicherti R."/>
            <person name="Tsui H.-C.T."/>
            <person name="Winkler M.E."/>
        </authorList>
    </citation>
    <scope>NUCLEOTIDE SEQUENCE</scope>
</reference>
<accession>A0A381WQ67</accession>
<organism evidence="1">
    <name type="scientific">marine metagenome</name>
    <dbReference type="NCBI Taxonomy" id="408172"/>
    <lineage>
        <taxon>unclassified sequences</taxon>
        <taxon>metagenomes</taxon>
        <taxon>ecological metagenomes</taxon>
    </lineage>
</organism>
<name>A0A381WQ67_9ZZZZ</name>
<dbReference type="AlphaFoldDB" id="A0A381WQ67"/>
<protein>
    <submittedName>
        <fullName evidence="1">Uncharacterized protein</fullName>
    </submittedName>
</protein>
<evidence type="ECO:0000313" key="1">
    <source>
        <dbReference type="EMBL" id="SVA54107.1"/>
    </source>
</evidence>
<proteinExistence type="predicted"/>
<gene>
    <name evidence="1" type="ORF">METZ01_LOCUS106961</name>
</gene>
<dbReference type="EMBL" id="UINC01012381">
    <property type="protein sequence ID" value="SVA54107.1"/>
    <property type="molecule type" value="Genomic_DNA"/>
</dbReference>
<sequence>MAFTVEGHKERNYFKFPFTIIDFIQHNG</sequence>